<protein>
    <recommendedName>
        <fullName evidence="4">Protein MIZU-KUSSEI 1</fullName>
    </recommendedName>
</protein>
<dbReference type="OMA" id="HFHGATH"/>
<feature type="compositionally biased region" description="Pro residues" evidence="1">
    <location>
        <begin position="69"/>
        <end position="81"/>
    </location>
</feature>
<dbReference type="eggNOG" id="ENOG502QPTH">
    <property type="taxonomic scope" value="Eukaryota"/>
</dbReference>
<dbReference type="GO" id="GO:0010274">
    <property type="term" value="P:hydrotropism"/>
    <property type="evidence" value="ECO:0007669"/>
    <property type="project" value="InterPro"/>
</dbReference>
<dbReference type="Proteomes" id="UP000006591">
    <property type="component" value="Chromosome 1"/>
</dbReference>
<evidence type="ECO:0000313" key="3">
    <source>
        <dbReference type="Proteomes" id="UP000006591"/>
    </source>
</evidence>
<accession>A0A0E0FJW4</accession>
<feature type="region of interest" description="Disordered" evidence="1">
    <location>
        <begin position="281"/>
        <end position="300"/>
    </location>
</feature>
<dbReference type="PANTHER" id="PTHR31696:SF73">
    <property type="entry name" value="EXPRESSED PROTEIN"/>
    <property type="match status" value="1"/>
</dbReference>
<feature type="compositionally biased region" description="Pro residues" evidence="1">
    <location>
        <begin position="285"/>
        <end position="299"/>
    </location>
</feature>
<keyword evidence="3" id="KW-1185">Reference proteome</keyword>
<dbReference type="PANTHER" id="PTHR31696">
    <property type="entry name" value="PROTEIN MIZU-KUSSEI 1"/>
    <property type="match status" value="1"/>
</dbReference>
<reference evidence="2" key="1">
    <citation type="submission" date="2015-04" db="UniProtKB">
        <authorList>
            <consortium name="EnsemblPlants"/>
        </authorList>
    </citation>
    <scope>IDENTIFICATION</scope>
    <source>
        <strain evidence="2">SL10</strain>
    </source>
</reference>
<feature type="compositionally biased region" description="Basic and acidic residues" evidence="1">
    <location>
        <begin position="87"/>
        <end position="100"/>
    </location>
</feature>
<dbReference type="Gramene" id="ONIVA01G13160.1">
    <property type="protein sequence ID" value="ONIVA01G13160.1"/>
    <property type="gene ID" value="ONIVA01G13160"/>
</dbReference>
<feature type="region of interest" description="Disordered" evidence="1">
    <location>
        <begin position="67"/>
        <end position="174"/>
    </location>
</feature>
<feature type="compositionally biased region" description="Low complexity" evidence="1">
    <location>
        <begin position="147"/>
        <end position="174"/>
    </location>
</feature>
<feature type="region of interest" description="Disordered" evidence="1">
    <location>
        <begin position="1"/>
        <end position="35"/>
    </location>
</feature>
<sequence length="402" mass="42567">MARSGTPWPDLERLAPSTVGEQFQGGQGCSGHRLRSGRWVTAVASPLPTARRAFPLLATAVAAAAAAPFPAPTRRPPPPRCPGGSAADRHMTQPPRRPDATETTTAFLGAASTPSPRPAPATPLPDAPSFLLGPSTPLPPPLPPPTSTAAAAAAQAKHQKQQQQQTSKHWSRPARFVRSVRAAFRSFPILPAPSCRGLPSLPHLPGLHHGGAGGAVRNHFHGSTRTTGTLYGHRRARITIAFHDSPGSPPALLLDIAVPTAKFIQDVSAAGMVRVTLECDKQQHQPPPHAHPPGDPLPPRRLLDEPVWSAEVNGESVGYAARREATEADERVMRLLHAMSMGAGVLPAVAADAPTSAADGEVTYMRAHFDRVVGSKDAETYYMHNPEGCATGPELTIFFIRT</sequence>
<evidence type="ECO:0000256" key="1">
    <source>
        <dbReference type="SAM" id="MobiDB-lite"/>
    </source>
</evidence>
<organism evidence="2">
    <name type="scientific">Oryza nivara</name>
    <name type="common">Indian wild rice</name>
    <name type="synonym">Oryza sativa f. spontanea</name>
    <dbReference type="NCBI Taxonomy" id="4536"/>
    <lineage>
        <taxon>Eukaryota</taxon>
        <taxon>Viridiplantae</taxon>
        <taxon>Streptophyta</taxon>
        <taxon>Embryophyta</taxon>
        <taxon>Tracheophyta</taxon>
        <taxon>Spermatophyta</taxon>
        <taxon>Magnoliopsida</taxon>
        <taxon>Liliopsida</taxon>
        <taxon>Poales</taxon>
        <taxon>Poaceae</taxon>
        <taxon>BOP clade</taxon>
        <taxon>Oryzoideae</taxon>
        <taxon>Oryzeae</taxon>
        <taxon>Oryzinae</taxon>
        <taxon>Oryza</taxon>
    </lineage>
</organism>
<name>A0A0E0FJW4_ORYNI</name>
<dbReference type="AlphaFoldDB" id="A0A0E0FJW4"/>
<evidence type="ECO:0000313" key="2">
    <source>
        <dbReference type="EnsemblPlants" id="ONIVA01G13160.1"/>
    </source>
</evidence>
<dbReference type="InterPro" id="IPR006460">
    <property type="entry name" value="MIZ1-like_pln"/>
</dbReference>
<dbReference type="HOGENOM" id="CLU_057026_1_1_1"/>
<dbReference type="EnsemblPlants" id="ONIVA01G13160.1">
    <property type="protein sequence ID" value="ONIVA01G13160.1"/>
    <property type="gene ID" value="ONIVA01G13160"/>
</dbReference>
<dbReference type="Pfam" id="PF04759">
    <property type="entry name" value="DUF617"/>
    <property type="match status" value="1"/>
</dbReference>
<evidence type="ECO:0008006" key="4">
    <source>
        <dbReference type="Google" id="ProtNLM"/>
    </source>
</evidence>
<dbReference type="STRING" id="4536.A0A0E0FJW4"/>
<proteinExistence type="predicted"/>
<feature type="compositionally biased region" description="Pro residues" evidence="1">
    <location>
        <begin position="136"/>
        <end position="146"/>
    </location>
</feature>
<dbReference type="NCBIfam" id="TIGR01570">
    <property type="entry name" value="A_thal_3588"/>
    <property type="match status" value="1"/>
</dbReference>
<feature type="compositionally biased region" description="Pro residues" evidence="1">
    <location>
        <begin position="115"/>
        <end position="126"/>
    </location>
</feature>
<reference evidence="2" key="2">
    <citation type="submission" date="2018-04" db="EMBL/GenBank/DDBJ databases">
        <title>OnivRS2 (Oryza nivara Reference Sequence Version 2).</title>
        <authorList>
            <person name="Zhang J."/>
            <person name="Kudrna D."/>
            <person name="Lee S."/>
            <person name="Talag J."/>
            <person name="Rajasekar S."/>
            <person name="Welchert J."/>
            <person name="Hsing Y.-I."/>
            <person name="Wing R.A."/>
        </authorList>
    </citation>
    <scope>NUCLEOTIDE SEQUENCE [LARGE SCALE GENOMIC DNA]</scope>
</reference>